<organism evidence="4 5">
    <name type="scientific">Alsobacter ponti</name>
    <dbReference type="NCBI Taxonomy" id="2962936"/>
    <lineage>
        <taxon>Bacteria</taxon>
        <taxon>Pseudomonadati</taxon>
        <taxon>Pseudomonadota</taxon>
        <taxon>Alphaproteobacteria</taxon>
        <taxon>Hyphomicrobiales</taxon>
        <taxon>Alsobacteraceae</taxon>
        <taxon>Alsobacter</taxon>
    </lineage>
</organism>
<name>A0ABT1L6W1_9HYPH</name>
<keyword evidence="5" id="KW-1185">Reference proteome</keyword>
<keyword evidence="2" id="KW-0732">Signal</keyword>
<gene>
    <name evidence="4" type="ORF">NK718_01440</name>
</gene>
<evidence type="ECO:0000259" key="3">
    <source>
        <dbReference type="Pfam" id="PF01464"/>
    </source>
</evidence>
<reference evidence="4 5" key="1">
    <citation type="submission" date="2022-07" db="EMBL/GenBank/DDBJ databases">
        <authorList>
            <person name="Li W.-J."/>
            <person name="Deng Q.-Q."/>
        </authorList>
    </citation>
    <scope>NUCLEOTIDE SEQUENCE [LARGE SCALE GENOMIC DNA]</scope>
    <source>
        <strain evidence="4 5">SYSU M60028</strain>
    </source>
</reference>
<dbReference type="Gene3D" id="1.10.530.10">
    <property type="match status" value="1"/>
</dbReference>
<comment type="similarity">
    <text evidence="1">Belongs to the virb1 family.</text>
</comment>
<dbReference type="Proteomes" id="UP001205890">
    <property type="component" value="Unassembled WGS sequence"/>
</dbReference>
<dbReference type="EMBL" id="JANCLU010000001">
    <property type="protein sequence ID" value="MCP8937169.1"/>
    <property type="molecule type" value="Genomic_DNA"/>
</dbReference>
<dbReference type="InterPro" id="IPR008258">
    <property type="entry name" value="Transglycosylase_SLT_dom_1"/>
</dbReference>
<accession>A0ABT1L6W1</accession>
<dbReference type="Pfam" id="PF01464">
    <property type="entry name" value="SLT"/>
    <property type="match status" value="1"/>
</dbReference>
<dbReference type="CDD" id="cd00254">
    <property type="entry name" value="LT-like"/>
    <property type="match status" value="1"/>
</dbReference>
<sequence>MKIGACGSALRTSFALAMMAGAAQAGETGKAAGAPGENAGGIRAMIARHAAAQGIPVPLADAVVRVESRYNPRARNGANLGLTQISFRTARAMGYDGAPAGLLDADTNLRFGMIYLARAYRLANGDTCRTVLKYQAGHGATTMTSAARGYCAKVNQQIASR</sequence>
<evidence type="ECO:0000313" key="4">
    <source>
        <dbReference type="EMBL" id="MCP8937169.1"/>
    </source>
</evidence>
<feature type="chain" id="PRO_5046741721" evidence="2">
    <location>
        <begin position="26"/>
        <end position="161"/>
    </location>
</feature>
<dbReference type="SUPFAM" id="SSF53955">
    <property type="entry name" value="Lysozyme-like"/>
    <property type="match status" value="1"/>
</dbReference>
<evidence type="ECO:0000313" key="5">
    <source>
        <dbReference type="Proteomes" id="UP001205890"/>
    </source>
</evidence>
<evidence type="ECO:0000256" key="2">
    <source>
        <dbReference type="SAM" id="SignalP"/>
    </source>
</evidence>
<feature type="signal peptide" evidence="2">
    <location>
        <begin position="1"/>
        <end position="25"/>
    </location>
</feature>
<protein>
    <submittedName>
        <fullName evidence="4">Lytic transglycosylase domain-containing protein</fullName>
    </submittedName>
</protein>
<evidence type="ECO:0000256" key="1">
    <source>
        <dbReference type="ARBA" id="ARBA00009387"/>
    </source>
</evidence>
<proteinExistence type="inferred from homology"/>
<feature type="domain" description="Transglycosylase SLT" evidence="3">
    <location>
        <begin position="46"/>
        <end position="143"/>
    </location>
</feature>
<dbReference type="InterPro" id="IPR023346">
    <property type="entry name" value="Lysozyme-like_dom_sf"/>
</dbReference>
<dbReference type="RefSeq" id="WP_254737845.1">
    <property type="nucleotide sequence ID" value="NZ_JANCLU010000001.1"/>
</dbReference>
<comment type="caution">
    <text evidence="4">The sequence shown here is derived from an EMBL/GenBank/DDBJ whole genome shotgun (WGS) entry which is preliminary data.</text>
</comment>